<comment type="caution">
    <text evidence="10">The sequence shown here is derived from an EMBL/GenBank/DDBJ whole genome shotgun (WGS) entry which is preliminary data.</text>
</comment>
<name>A0A101XNI3_9BACL</name>
<feature type="transmembrane region" description="Helical" evidence="9">
    <location>
        <begin position="6"/>
        <end position="27"/>
    </location>
</feature>
<dbReference type="AlphaFoldDB" id="A0A101XNI3"/>
<evidence type="ECO:0000256" key="1">
    <source>
        <dbReference type="ARBA" id="ARBA00004651"/>
    </source>
</evidence>
<feature type="transmembrane region" description="Helical" evidence="9">
    <location>
        <begin position="223"/>
        <end position="245"/>
    </location>
</feature>
<keyword evidence="11" id="KW-1185">Reference proteome</keyword>
<accession>A0A101XNI3</accession>
<evidence type="ECO:0000256" key="4">
    <source>
        <dbReference type="ARBA" id="ARBA00022692"/>
    </source>
</evidence>
<dbReference type="GO" id="GO:0022857">
    <property type="term" value="F:transmembrane transporter activity"/>
    <property type="evidence" value="ECO:0007669"/>
    <property type="project" value="InterPro"/>
</dbReference>
<feature type="transmembrane region" description="Helical" evidence="9">
    <location>
        <begin position="34"/>
        <end position="53"/>
    </location>
</feature>
<dbReference type="GO" id="GO:0006865">
    <property type="term" value="P:amino acid transport"/>
    <property type="evidence" value="ECO:0007669"/>
    <property type="project" value="UniProtKB-KW"/>
</dbReference>
<evidence type="ECO:0000256" key="8">
    <source>
        <dbReference type="ARBA" id="ARBA00037998"/>
    </source>
</evidence>
<dbReference type="InterPro" id="IPR001851">
    <property type="entry name" value="ABC_transp_permease"/>
</dbReference>
<evidence type="ECO:0000256" key="7">
    <source>
        <dbReference type="ARBA" id="ARBA00023136"/>
    </source>
</evidence>
<dbReference type="Proteomes" id="UP000053557">
    <property type="component" value="Unassembled WGS sequence"/>
</dbReference>
<evidence type="ECO:0000256" key="3">
    <source>
        <dbReference type="ARBA" id="ARBA00022475"/>
    </source>
</evidence>
<dbReference type="InterPro" id="IPR052157">
    <property type="entry name" value="BCAA_transport_permease"/>
</dbReference>
<dbReference type="RefSeq" id="WP_067720273.1">
    <property type="nucleotide sequence ID" value="NZ_LPVJ01000071.1"/>
</dbReference>
<keyword evidence="5" id="KW-0029">Amino-acid transport</keyword>
<organism evidence="10 11">
    <name type="scientific">Ferroacidibacillus organovorans</name>
    <dbReference type="NCBI Taxonomy" id="1765683"/>
    <lineage>
        <taxon>Bacteria</taxon>
        <taxon>Bacillati</taxon>
        <taxon>Bacillota</taxon>
        <taxon>Bacilli</taxon>
        <taxon>Bacillales</taxon>
        <taxon>Alicyclobacillaceae</taxon>
        <taxon>Ferroacidibacillus</taxon>
    </lineage>
</organism>
<proteinExistence type="inferred from homology"/>
<feature type="transmembrane region" description="Helical" evidence="9">
    <location>
        <begin position="186"/>
        <end position="211"/>
    </location>
</feature>
<keyword evidence="2" id="KW-0813">Transport</keyword>
<protein>
    <submittedName>
        <fullName evidence="10">Branched-chain amino acid ABC transporter permease</fullName>
    </submittedName>
</protein>
<reference evidence="10 11" key="1">
    <citation type="submission" date="2015-12" db="EMBL/GenBank/DDBJ databases">
        <title>Draft genome sequence of Acidibacillus ferrooxidans ITV001, isolated from a chalcopyrite acid mine drainage site in Brazil.</title>
        <authorList>
            <person name="Dall'Agnol H."/>
            <person name="Nancucheo I."/>
            <person name="Johnson B."/>
            <person name="Oliveira R."/>
            <person name="Leite L."/>
            <person name="Pylro V."/>
            <person name="Nunes G.L."/>
            <person name="Tzotzos G."/>
            <person name="Fernandes G.R."/>
            <person name="Dutra J."/>
            <person name="Orellana S.C."/>
            <person name="Oliveira G."/>
        </authorList>
    </citation>
    <scope>NUCLEOTIDE SEQUENCE [LARGE SCALE GENOMIC DNA]</scope>
    <source>
        <strain evidence="11">ITV01</strain>
    </source>
</reference>
<keyword evidence="4 9" id="KW-0812">Transmembrane</keyword>
<keyword evidence="7 9" id="KW-0472">Membrane</keyword>
<evidence type="ECO:0000313" key="11">
    <source>
        <dbReference type="Proteomes" id="UP000053557"/>
    </source>
</evidence>
<comment type="similarity">
    <text evidence="8">Belongs to the binding-protein-dependent transport system permease family. LivHM subfamily.</text>
</comment>
<feature type="transmembrane region" description="Helical" evidence="9">
    <location>
        <begin position="94"/>
        <end position="115"/>
    </location>
</feature>
<dbReference type="Pfam" id="PF02653">
    <property type="entry name" value="BPD_transp_2"/>
    <property type="match status" value="1"/>
</dbReference>
<feature type="transmembrane region" description="Helical" evidence="9">
    <location>
        <begin position="135"/>
        <end position="157"/>
    </location>
</feature>
<dbReference type="CDD" id="cd06582">
    <property type="entry name" value="TM_PBP1_LivH_like"/>
    <property type="match status" value="1"/>
</dbReference>
<gene>
    <name evidence="10" type="ORF">ATW55_02200</name>
</gene>
<dbReference type="PANTHER" id="PTHR11795">
    <property type="entry name" value="BRANCHED-CHAIN AMINO ACID TRANSPORT SYSTEM PERMEASE PROTEIN LIVH"/>
    <property type="match status" value="1"/>
</dbReference>
<evidence type="ECO:0000256" key="6">
    <source>
        <dbReference type="ARBA" id="ARBA00022989"/>
    </source>
</evidence>
<dbReference type="OrthoDB" id="9807115at2"/>
<keyword evidence="3" id="KW-1003">Cell membrane</keyword>
<evidence type="ECO:0000313" key="10">
    <source>
        <dbReference type="EMBL" id="KUO94697.1"/>
    </source>
</evidence>
<evidence type="ECO:0000256" key="9">
    <source>
        <dbReference type="SAM" id="Phobius"/>
    </source>
</evidence>
<keyword evidence="6 9" id="KW-1133">Transmembrane helix</keyword>
<feature type="transmembrane region" description="Helical" evidence="9">
    <location>
        <begin position="252"/>
        <end position="275"/>
    </location>
</feature>
<dbReference type="EMBL" id="LPVJ01000071">
    <property type="protein sequence ID" value="KUO94697.1"/>
    <property type="molecule type" value="Genomic_DNA"/>
</dbReference>
<dbReference type="PANTHER" id="PTHR11795:SF451">
    <property type="entry name" value="ABC TRANSPORTER PERMEASE PROTEIN"/>
    <property type="match status" value="1"/>
</dbReference>
<feature type="transmembrane region" description="Helical" evidence="9">
    <location>
        <begin position="59"/>
        <end position="82"/>
    </location>
</feature>
<dbReference type="GO" id="GO:0005886">
    <property type="term" value="C:plasma membrane"/>
    <property type="evidence" value="ECO:0007669"/>
    <property type="project" value="UniProtKB-SubCell"/>
</dbReference>
<sequence>MLWQTILSGLAVGSLYALSAIGLVLIFKTSNIVNFAQGQMAMLSTFVAFQMLTRWGAPYWLAAFASLVFALAFGFFVYIVFLSRLKRAEILSQIILTLGLYLVFRGVAGVVWGNVPFTMPAAVSTNTVHVGSAVVTWYQLFIMLVTVLMMLAFYALFRYTKTGLAMRAVSQNQQAAQLMGVSLTRVYGATWAVSTALGAIAGLLIAPILFLSPSFMDSVAVKAFAAAVLGGFSSLPGAVLGGLLLGVMESVFGFYISTDLKSTFVFLLIIAILYVRPQGLFGVREVKKV</sequence>
<evidence type="ECO:0000256" key="2">
    <source>
        <dbReference type="ARBA" id="ARBA00022448"/>
    </source>
</evidence>
<evidence type="ECO:0000256" key="5">
    <source>
        <dbReference type="ARBA" id="ARBA00022970"/>
    </source>
</evidence>
<comment type="subcellular location">
    <subcellularLocation>
        <location evidence="1">Cell membrane</location>
        <topology evidence="1">Multi-pass membrane protein</topology>
    </subcellularLocation>
</comment>